<evidence type="ECO:0000313" key="3">
    <source>
        <dbReference type="EMBL" id="KJP85873.1"/>
    </source>
</evidence>
<keyword evidence="1" id="KW-0732">Signal</keyword>
<name>A0A0D9QFV8_PLAFR</name>
<keyword evidence="4" id="KW-1185">Reference proteome</keyword>
<dbReference type="EMBL" id="KQ001708">
    <property type="protein sequence ID" value="KJP85873.1"/>
    <property type="molecule type" value="Genomic_DNA"/>
</dbReference>
<protein>
    <submittedName>
        <fullName evidence="3">Uncharacterized protein</fullName>
    </submittedName>
</protein>
<evidence type="ECO:0000256" key="1">
    <source>
        <dbReference type="SAM" id="SignalP"/>
    </source>
</evidence>
<dbReference type="GeneID" id="24270796"/>
<dbReference type="OMA" id="SNGMNED"/>
<organism evidence="3 4">
    <name type="scientific">Plasmodium fragile</name>
    <dbReference type="NCBI Taxonomy" id="5857"/>
    <lineage>
        <taxon>Eukaryota</taxon>
        <taxon>Sar</taxon>
        <taxon>Alveolata</taxon>
        <taxon>Apicomplexa</taxon>
        <taxon>Aconoidasida</taxon>
        <taxon>Haemosporida</taxon>
        <taxon>Plasmodiidae</taxon>
        <taxon>Plasmodium</taxon>
        <taxon>Plasmodium (Plasmodium)</taxon>
    </lineage>
</organism>
<reference evidence="3 4" key="1">
    <citation type="submission" date="2014-03" db="EMBL/GenBank/DDBJ databases">
        <title>The Genome Sequence of Plasmodium fragile nilgiri.</title>
        <authorList>
            <consortium name="The Broad Institute Genomics Platform"/>
            <consortium name="The Broad Institute Genome Sequencing Center for Infectious Disease"/>
            <person name="Neafsey D."/>
            <person name="Duraisingh M."/>
            <person name="Young S.K."/>
            <person name="Zeng Q."/>
            <person name="Gargeya S."/>
            <person name="Abouelleil A."/>
            <person name="Alvarado L."/>
            <person name="Chapman S.B."/>
            <person name="Gainer-Dewar J."/>
            <person name="Goldberg J."/>
            <person name="Griggs A."/>
            <person name="Gujja S."/>
            <person name="Hansen M."/>
            <person name="Howarth C."/>
            <person name="Imamovic A."/>
            <person name="Larimer J."/>
            <person name="Pearson M."/>
            <person name="Poon T.W."/>
            <person name="Priest M."/>
            <person name="Roberts A."/>
            <person name="Saif S."/>
            <person name="Shea T."/>
            <person name="Sykes S."/>
            <person name="Wortman J."/>
            <person name="Nusbaum C."/>
            <person name="Birren B."/>
        </authorList>
    </citation>
    <scope>NUCLEOTIDE SEQUENCE [LARGE SCALE GENOMIC DNA]</scope>
    <source>
        <strain evidence="4">nilgiri</strain>
        <strain evidence="3">Nilgiri</strain>
    </source>
</reference>
<evidence type="ECO:0000313" key="4">
    <source>
        <dbReference type="Proteomes" id="UP000054561"/>
    </source>
</evidence>
<dbReference type="Proteomes" id="UP000054561">
    <property type="component" value="Unassembled WGS sequence"/>
</dbReference>
<accession>A0A0D9QFV8</accession>
<dbReference type="RefSeq" id="XP_012338507.1">
    <property type="nucleotide sequence ID" value="XM_012483084.1"/>
</dbReference>
<dbReference type="VEuPathDB" id="PlasmoDB:AK88_04460"/>
<dbReference type="GeneID" id="24269774"/>
<sequence>MKLSLCSVLFAFVLCCLCGASQGIHEEEQKGGVKNDLGNVTIEVLPADDDDDDLELTNYLLDELMDRDNVESDQL</sequence>
<dbReference type="VEuPathDB" id="PlasmoDB:AK88_05482"/>
<feature type="chain" id="PRO_5007398453" evidence="1">
    <location>
        <begin position="24"/>
        <end position="75"/>
    </location>
</feature>
<proteinExistence type="predicted"/>
<feature type="signal peptide" evidence="1">
    <location>
        <begin position="1"/>
        <end position="23"/>
    </location>
</feature>
<dbReference type="EMBL" id="KQ030399">
    <property type="protein sequence ID" value="KJP84889.1"/>
    <property type="molecule type" value="Genomic_DNA"/>
</dbReference>
<evidence type="ECO:0000313" key="2">
    <source>
        <dbReference type="EMBL" id="KJP84889.1"/>
    </source>
</evidence>
<dbReference type="OrthoDB" id="383299at2759"/>
<gene>
    <name evidence="3" type="ORF">AK88_04460</name>
    <name evidence="2" type="ORF">AK88_05482</name>
</gene>
<dbReference type="RefSeq" id="XP_012337493.1">
    <property type="nucleotide sequence ID" value="XM_012482070.1"/>
</dbReference>
<dbReference type="AlphaFoldDB" id="A0A0D9QFV8"/>